<evidence type="ECO:0000313" key="2">
    <source>
        <dbReference type="Proteomes" id="UP000663802"/>
    </source>
</evidence>
<comment type="caution">
    <text evidence="1">The sequence shown here is derived from an EMBL/GenBank/DDBJ whole genome shotgun (WGS) entry which is preliminary data.</text>
</comment>
<gene>
    <name evidence="1" type="ORF">CSC2_12630</name>
</gene>
<keyword evidence="2" id="KW-1185">Reference proteome</keyword>
<sequence>MNEKLNRQGLVLAIDRNELDEFLSGSGMYRLGYNSYAPGSTMLNLSPAMKSIYDYYIDEPEKRVDLELEKTLLNWLTWKSGVGVFAVFSVLSYQLKMEQSDKSPFNINKDKIIIALKEAINIYSDKLKNIKRYEGVSLNEGLWEAMQIEDKMNIDNYGIKIL</sequence>
<dbReference type="Gene3D" id="1.25.40.520">
    <property type="match status" value="1"/>
</dbReference>
<name>A0ABQ1E7H0_9CLOT</name>
<dbReference type="EMBL" id="BMBA01000001">
    <property type="protein sequence ID" value="GFZ30737.1"/>
    <property type="molecule type" value="Genomic_DNA"/>
</dbReference>
<proteinExistence type="predicted"/>
<organism evidence="1 2">
    <name type="scientific">Clostridium zeae</name>
    <dbReference type="NCBI Taxonomy" id="2759022"/>
    <lineage>
        <taxon>Bacteria</taxon>
        <taxon>Bacillati</taxon>
        <taxon>Bacillota</taxon>
        <taxon>Clostridia</taxon>
        <taxon>Eubacteriales</taxon>
        <taxon>Clostridiaceae</taxon>
        <taxon>Clostridium</taxon>
    </lineage>
</organism>
<reference evidence="1 2" key="1">
    <citation type="journal article" date="2021" name="Int. J. Syst. Evol. Microbiol.">
        <title>Clostridium zeae sp. nov., isolated from corn silage.</title>
        <authorList>
            <person name="Kobayashi H."/>
            <person name="Tanizawa Y."/>
            <person name="Yagura M."/>
            <person name="Sakamoto M."/>
            <person name="Ohkuma M."/>
            <person name="Tohno M."/>
        </authorList>
    </citation>
    <scope>NUCLEOTIDE SEQUENCE [LARGE SCALE GENOMIC DNA]</scope>
    <source>
        <strain evidence="1 2">CSC2</strain>
    </source>
</reference>
<dbReference type="Proteomes" id="UP000663802">
    <property type="component" value="Unassembled WGS sequence"/>
</dbReference>
<accession>A0ABQ1E7H0</accession>
<dbReference type="InterPro" id="IPR038509">
    <property type="entry name" value="IFS_sf"/>
</dbReference>
<evidence type="ECO:0000313" key="1">
    <source>
        <dbReference type="EMBL" id="GFZ30737.1"/>
    </source>
</evidence>
<dbReference type="RefSeq" id="WP_206868784.1">
    <property type="nucleotide sequence ID" value="NZ_BMBA01000001.1"/>
</dbReference>
<protein>
    <submittedName>
        <fullName evidence="1">Uncharacterized protein</fullName>
    </submittedName>
</protein>